<protein>
    <submittedName>
        <fullName evidence="1">Uncharacterized protein</fullName>
    </submittedName>
</protein>
<comment type="caution">
    <text evidence="1">The sequence shown here is derived from an EMBL/GenBank/DDBJ whole genome shotgun (WGS) entry which is preliminary data.</text>
</comment>
<dbReference type="EMBL" id="JAIWYP010000007">
    <property type="protein sequence ID" value="KAH3802056.1"/>
    <property type="molecule type" value="Genomic_DNA"/>
</dbReference>
<reference evidence="1" key="1">
    <citation type="journal article" date="2019" name="bioRxiv">
        <title>The Genome of the Zebra Mussel, Dreissena polymorpha: A Resource for Invasive Species Research.</title>
        <authorList>
            <person name="McCartney M.A."/>
            <person name="Auch B."/>
            <person name="Kono T."/>
            <person name="Mallez S."/>
            <person name="Zhang Y."/>
            <person name="Obille A."/>
            <person name="Becker A."/>
            <person name="Abrahante J.E."/>
            <person name="Garbe J."/>
            <person name="Badalamenti J.P."/>
            <person name="Herman A."/>
            <person name="Mangelson H."/>
            <person name="Liachko I."/>
            <person name="Sullivan S."/>
            <person name="Sone E.D."/>
            <person name="Koren S."/>
            <person name="Silverstein K.A.T."/>
            <person name="Beckman K.B."/>
            <person name="Gohl D.M."/>
        </authorList>
    </citation>
    <scope>NUCLEOTIDE SEQUENCE</scope>
    <source>
        <strain evidence="1">Duluth1</strain>
        <tissue evidence="1">Whole animal</tissue>
    </source>
</reference>
<gene>
    <name evidence="1" type="ORF">DPMN_155724</name>
</gene>
<dbReference type="Proteomes" id="UP000828390">
    <property type="component" value="Unassembled WGS sequence"/>
</dbReference>
<evidence type="ECO:0000313" key="1">
    <source>
        <dbReference type="EMBL" id="KAH3802056.1"/>
    </source>
</evidence>
<proteinExistence type="predicted"/>
<name>A0A9D4J6W4_DREPO</name>
<dbReference type="AlphaFoldDB" id="A0A9D4J6W4"/>
<accession>A0A9D4J6W4</accession>
<organism evidence="1 2">
    <name type="scientific">Dreissena polymorpha</name>
    <name type="common">Zebra mussel</name>
    <name type="synonym">Mytilus polymorpha</name>
    <dbReference type="NCBI Taxonomy" id="45954"/>
    <lineage>
        <taxon>Eukaryota</taxon>
        <taxon>Metazoa</taxon>
        <taxon>Spiralia</taxon>
        <taxon>Lophotrochozoa</taxon>
        <taxon>Mollusca</taxon>
        <taxon>Bivalvia</taxon>
        <taxon>Autobranchia</taxon>
        <taxon>Heteroconchia</taxon>
        <taxon>Euheterodonta</taxon>
        <taxon>Imparidentia</taxon>
        <taxon>Neoheterodontei</taxon>
        <taxon>Myida</taxon>
        <taxon>Dreissenoidea</taxon>
        <taxon>Dreissenidae</taxon>
        <taxon>Dreissena</taxon>
    </lineage>
</organism>
<keyword evidence="2" id="KW-1185">Reference proteome</keyword>
<sequence length="60" mass="6790">MENWLQEKLQIASDESYKDPTNIQVCGNPTNIQVTGNSTPPHDSISVMLIEFRDYHLQAA</sequence>
<evidence type="ECO:0000313" key="2">
    <source>
        <dbReference type="Proteomes" id="UP000828390"/>
    </source>
</evidence>
<reference evidence="1" key="2">
    <citation type="submission" date="2020-11" db="EMBL/GenBank/DDBJ databases">
        <authorList>
            <person name="McCartney M.A."/>
            <person name="Auch B."/>
            <person name="Kono T."/>
            <person name="Mallez S."/>
            <person name="Becker A."/>
            <person name="Gohl D.M."/>
            <person name="Silverstein K.A.T."/>
            <person name="Koren S."/>
            <person name="Bechman K.B."/>
            <person name="Herman A."/>
            <person name="Abrahante J.E."/>
            <person name="Garbe J."/>
        </authorList>
    </citation>
    <scope>NUCLEOTIDE SEQUENCE</scope>
    <source>
        <strain evidence="1">Duluth1</strain>
        <tissue evidence="1">Whole animal</tissue>
    </source>
</reference>